<dbReference type="OrthoDB" id="5424209at2759"/>
<dbReference type="EMBL" id="CABFOC020000031">
    <property type="protein sequence ID" value="CAH0047562.1"/>
    <property type="molecule type" value="Genomic_DNA"/>
</dbReference>
<evidence type="ECO:0000313" key="1">
    <source>
        <dbReference type="EMBL" id="CAH0047562.1"/>
    </source>
</evidence>
<protein>
    <submittedName>
        <fullName evidence="1">Uncharacterized protein</fullName>
    </submittedName>
</protein>
<name>A0A9N9Z1W7_9HYPO</name>
<organism evidence="1 2">
    <name type="scientific">Clonostachys solani</name>
    <dbReference type="NCBI Taxonomy" id="160281"/>
    <lineage>
        <taxon>Eukaryota</taxon>
        <taxon>Fungi</taxon>
        <taxon>Dikarya</taxon>
        <taxon>Ascomycota</taxon>
        <taxon>Pezizomycotina</taxon>
        <taxon>Sordariomycetes</taxon>
        <taxon>Hypocreomycetidae</taxon>
        <taxon>Hypocreales</taxon>
        <taxon>Bionectriaceae</taxon>
        <taxon>Clonostachys</taxon>
    </lineage>
</organism>
<keyword evidence="2" id="KW-1185">Reference proteome</keyword>
<comment type="caution">
    <text evidence="1">The sequence shown here is derived from an EMBL/GenBank/DDBJ whole genome shotgun (WGS) entry which is preliminary data.</text>
</comment>
<accession>A0A9N9Z1W7</accession>
<reference evidence="2" key="1">
    <citation type="submission" date="2019-06" db="EMBL/GenBank/DDBJ databases">
        <authorList>
            <person name="Broberg M."/>
        </authorList>
    </citation>
    <scope>NUCLEOTIDE SEQUENCE [LARGE SCALE GENOMIC DNA]</scope>
</reference>
<evidence type="ECO:0000313" key="2">
    <source>
        <dbReference type="Proteomes" id="UP000775872"/>
    </source>
</evidence>
<proteinExistence type="predicted"/>
<reference evidence="1 2" key="2">
    <citation type="submission" date="2021-10" db="EMBL/GenBank/DDBJ databases">
        <authorList>
            <person name="Piombo E."/>
        </authorList>
    </citation>
    <scope>NUCLEOTIDE SEQUENCE [LARGE SCALE GENOMIC DNA]</scope>
</reference>
<dbReference type="Proteomes" id="UP000775872">
    <property type="component" value="Unassembled WGS sequence"/>
</dbReference>
<gene>
    <name evidence="1" type="ORF">CSOL1703_00013575</name>
</gene>
<dbReference type="AlphaFoldDB" id="A0A9N9Z1W7"/>
<sequence length="197" mass="21542">MASERLGTSIASLDDPTREGTKGLYLRHKDTGAILVLTCRHEIFQGSELSNDLYQHKILDFGGPSLVPIGGIMPEAEIKMPTTMDSHNKEPRLVVAMYGNISKVKTGFSNCITSILRGVINGEVEYSEEWGIIERKAGSSTGSKPFAVPGDSGSCIWDMDGRVAGIVVWGLDVTYAHPIEWLLEDIRTQSGIYVELI</sequence>
<dbReference type="InterPro" id="IPR009003">
    <property type="entry name" value="Peptidase_S1_PA"/>
</dbReference>
<dbReference type="SUPFAM" id="SSF50494">
    <property type="entry name" value="Trypsin-like serine proteases"/>
    <property type="match status" value="1"/>
</dbReference>